<reference evidence="4 5" key="1">
    <citation type="submission" date="2018-08" db="EMBL/GenBank/DDBJ databases">
        <title>Genomic investigation of the strawberry pathogen Phytophthora fragariae indicates pathogenicity is determined by transcriptional variation in three key races.</title>
        <authorList>
            <person name="Adams T.M."/>
            <person name="Armitage A.D."/>
            <person name="Sobczyk M.K."/>
            <person name="Bates H.J."/>
            <person name="Dunwell J.M."/>
            <person name="Nellist C.F."/>
            <person name="Harrison R.J."/>
        </authorList>
    </citation>
    <scope>NUCLEOTIDE SEQUENCE [LARGE SCALE GENOMIC DNA]</scope>
    <source>
        <strain evidence="4 5">BC-1</strain>
        <strain evidence="3 6">BC-23</strain>
        <strain evidence="2 7">ONT-3</strain>
    </source>
</reference>
<comment type="caution">
    <text evidence="4">The sequence shown here is derived from an EMBL/GenBank/DDBJ whole genome shotgun (WGS) entry which is preliminary data.</text>
</comment>
<evidence type="ECO:0000313" key="4">
    <source>
        <dbReference type="EMBL" id="KAE9227825.1"/>
    </source>
</evidence>
<dbReference type="Pfam" id="PF02171">
    <property type="entry name" value="Piwi"/>
    <property type="match status" value="1"/>
</dbReference>
<dbReference type="Proteomes" id="UP000476176">
    <property type="component" value="Unassembled WGS sequence"/>
</dbReference>
<evidence type="ECO:0000313" key="3">
    <source>
        <dbReference type="EMBL" id="KAE9227645.1"/>
    </source>
</evidence>
<dbReference type="EMBL" id="QXFX01000798">
    <property type="protein sequence ID" value="KAE9103967.1"/>
    <property type="molecule type" value="Genomic_DNA"/>
</dbReference>
<dbReference type="AlphaFoldDB" id="A0A6A3Z3L2"/>
<dbReference type="EMBL" id="QXGD01000705">
    <property type="protein sequence ID" value="KAE9227825.1"/>
    <property type="molecule type" value="Genomic_DNA"/>
</dbReference>
<dbReference type="EMBL" id="QXGC01000613">
    <property type="protein sequence ID" value="KAE9227645.1"/>
    <property type="molecule type" value="Genomic_DNA"/>
</dbReference>
<dbReference type="InterPro" id="IPR036397">
    <property type="entry name" value="RNaseH_sf"/>
</dbReference>
<dbReference type="PROSITE" id="PS50822">
    <property type="entry name" value="PIWI"/>
    <property type="match status" value="1"/>
</dbReference>
<dbReference type="Proteomes" id="UP000440367">
    <property type="component" value="Unassembled WGS sequence"/>
</dbReference>
<evidence type="ECO:0000259" key="1">
    <source>
        <dbReference type="PROSITE" id="PS50822"/>
    </source>
</evidence>
<dbReference type="SMART" id="SM00950">
    <property type="entry name" value="Piwi"/>
    <property type="match status" value="1"/>
</dbReference>
<evidence type="ECO:0000313" key="6">
    <source>
        <dbReference type="Proteomes" id="UP000476176"/>
    </source>
</evidence>
<sequence>MGDRPSIAAVVASMDCYSAQYATRVAAQDASSYIQHLPSMLRELLLAYYENTQRKPEPTAMDHYVRAFPVNSEDADHQGNVMPGTVIDSGVVNPHRFEFFLYGHGGIKGTTVPAHYTVLHDENKMPADDIQRLTYHLGYMVSHRTRSESFTAPVHYANLAVARIRNILSSPPTFDFTGLHENMLDCVFYL</sequence>
<dbReference type="InterPro" id="IPR012337">
    <property type="entry name" value="RNaseH-like_sf"/>
</dbReference>
<protein>
    <recommendedName>
        <fullName evidence="1">Piwi domain-containing protein</fullName>
    </recommendedName>
</protein>
<gene>
    <name evidence="4" type="ORF">PF002_g13719</name>
    <name evidence="3" type="ORF">PF004_g11304</name>
    <name evidence="2" type="ORF">PF010_g13554</name>
</gene>
<evidence type="ECO:0000313" key="5">
    <source>
        <dbReference type="Proteomes" id="UP000440367"/>
    </source>
</evidence>
<accession>A0A6A3Z3L2</accession>
<feature type="domain" description="Piwi" evidence="1">
    <location>
        <begin position="62"/>
        <end position="169"/>
    </location>
</feature>
<dbReference type="Gene3D" id="3.30.420.10">
    <property type="entry name" value="Ribonuclease H-like superfamily/Ribonuclease H"/>
    <property type="match status" value="2"/>
</dbReference>
<dbReference type="InterPro" id="IPR003165">
    <property type="entry name" value="Piwi"/>
</dbReference>
<proteinExistence type="predicted"/>
<dbReference type="GO" id="GO:0003676">
    <property type="term" value="F:nucleic acid binding"/>
    <property type="evidence" value="ECO:0007669"/>
    <property type="project" value="InterPro"/>
</dbReference>
<name>A0A6A3Z3L2_9STRA</name>
<evidence type="ECO:0000313" key="7">
    <source>
        <dbReference type="Proteomes" id="UP000488956"/>
    </source>
</evidence>
<evidence type="ECO:0000313" key="2">
    <source>
        <dbReference type="EMBL" id="KAE9103967.1"/>
    </source>
</evidence>
<organism evidence="4 5">
    <name type="scientific">Phytophthora fragariae</name>
    <dbReference type="NCBI Taxonomy" id="53985"/>
    <lineage>
        <taxon>Eukaryota</taxon>
        <taxon>Sar</taxon>
        <taxon>Stramenopiles</taxon>
        <taxon>Oomycota</taxon>
        <taxon>Peronosporomycetes</taxon>
        <taxon>Peronosporales</taxon>
        <taxon>Peronosporaceae</taxon>
        <taxon>Phytophthora</taxon>
    </lineage>
</organism>
<dbReference type="SUPFAM" id="SSF53098">
    <property type="entry name" value="Ribonuclease H-like"/>
    <property type="match status" value="1"/>
</dbReference>
<dbReference type="PANTHER" id="PTHR22891">
    <property type="entry name" value="EUKARYOTIC TRANSLATION INITIATION FACTOR 2C"/>
    <property type="match status" value="1"/>
</dbReference>
<dbReference type="Proteomes" id="UP000488956">
    <property type="component" value="Unassembled WGS sequence"/>
</dbReference>